<protein>
    <submittedName>
        <fullName evidence="2">VWA domain-containing protein</fullName>
    </submittedName>
</protein>
<dbReference type="AlphaFoldDB" id="A0AAW9PRN0"/>
<evidence type="ECO:0000259" key="1">
    <source>
        <dbReference type="PROSITE" id="PS50234"/>
    </source>
</evidence>
<dbReference type="Pfam" id="PF13768">
    <property type="entry name" value="VWA_3"/>
    <property type="match status" value="1"/>
</dbReference>
<sequence>MSMQFKAEVFQNQFLPQGAREVHAIMTVSAEGSAATSAPIGTTNGEKLFGIICDVSGSMEGNKIHAAKSAMIQLVNLLPENVFFFVVTGCDRANLTVSLAKATPDNKQRAISAIKGIQAGGTTAISTWLTKALEQFQRMPNALRQALLLTDGQNDKLDERPLNTALLACEGIFQCDCRGVGTDWQVAQLQKIAGKLLGTTDIIPSPAAIEADFRNILDKAMSKSISDVAMRIWTPQGAKILFCKQVSPEIAELSDRGRVVKPQVMEYPTGAWGKAESRDYHFCIEVNAGNVGDEMLAGRASLICTVDGIEDKVAEARILAIWTDDDAKSTKIDRRVAHYTGQAELAQSIQEGLEARARGDIETATVKLGKAVKLAHNSGNEATAKLLRTVVDIEDAPTGTVKLKREVAKEDAMALETRSTKTTRIPKDR</sequence>
<gene>
    <name evidence="2" type="ORF">V2H45_07955</name>
</gene>
<proteinExistence type="predicted"/>
<dbReference type="PANTHER" id="PTHR45737:SF6">
    <property type="entry name" value="VON WILLEBRAND FACTOR A DOMAIN-CONTAINING PROTEIN 5A"/>
    <property type="match status" value="1"/>
</dbReference>
<dbReference type="Gene3D" id="3.40.50.410">
    <property type="entry name" value="von Willebrand factor, type A domain"/>
    <property type="match status" value="1"/>
</dbReference>
<evidence type="ECO:0000313" key="3">
    <source>
        <dbReference type="Proteomes" id="UP001333818"/>
    </source>
</evidence>
<dbReference type="SUPFAM" id="SSF53300">
    <property type="entry name" value="vWA-like"/>
    <property type="match status" value="1"/>
</dbReference>
<evidence type="ECO:0000313" key="2">
    <source>
        <dbReference type="EMBL" id="MEE3716675.1"/>
    </source>
</evidence>
<accession>A0AAW9PRN0</accession>
<dbReference type="EMBL" id="JAZBJZ010000023">
    <property type="protein sequence ID" value="MEE3716675.1"/>
    <property type="molecule type" value="Genomic_DNA"/>
</dbReference>
<dbReference type="Gene3D" id="1.20.120.1690">
    <property type="match status" value="1"/>
</dbReference>
<dbReference type="Proteomes" id="UP001333818">
    <property type="component" value="Unassembled WGS sequence"/>
</dbReference>
<dbReference type="PROSITE" id="PS50234">
    <property type="entry name" value="VWFA"/>
    <property type="match status" value="1"/>
</dbReference>
<dbReference type="InterPro" id="IPR041176">
    <property type="entry name" value="VWA_3_C"/>
</dbReference>
<dbReference type="InterPro" id="IPR002035">
    <property type="entry name" value="VWF_A"/>
</dbReference>
<organism evidence="2 3">
    <name type="scientific">Tumidithrix elongata BACA0141</name>
    <dbReference type="NCBI Taxonomy" id="2716417"/>
    <lineage>
        <taxon>Bacteria</taxon>
        <taxon>Bacillati</taxon>
        <taxon>Cyanobacteriota</taxon>
        <taxon>Cyanophyceae</taxon>
        <taxon>Pseudanabaenales</taxon>
        <taxon>Pseudanabaenaceae</taxon>
        <taxon>Tumidithrix</taxon>
        <taxon>Tumidithrix elongata</taxon>
    </lineage>
</organism>
<name>A0AAW9PRN0_9CYAN</name>
<dbReference type="Pfam" id="PF18571">
    <property type="entry name" value="VWA_3_C"/>
    <property type="match status" value="1"/>
</dbReference>
<dbReference type="Gene3D" id="2.60.40.3670">
    <property type="match status" value="1"/>
</dbReference>
<reference evidence="2" key="1">
    <citation type="submission" date="2024-01" db="EMBL/GenBank/DDBJ databases">
        <title>Bank of Algae and Cyanobacteria of the Azores (BACA) strain genomes.</title>
        <authorList>
            <person name="Luz R."/>
            <person name="Cordeiro R."/>
            <person name="Fonseca A."/>
            <person name="Goncalves V."/>
        </authorList>
    </citation>
    <scope>NUCLEOTIDE SEQUENCE</scope>
    <source>
        <strain evidence="2">BACA0141</strain>
    </source>
</reference>
<comment type="caution">
    <text evidence="2">The sequence shown here is derived from an EMBL/GenBank/DDBJ whole genome shotgun (WGS) entry which is preliminary data.</text>
</comment>
<dbReference type="SMART" id="SM00327">
    <property type="entry name" value="VWA"/>
    <property type="match status" value="1"/>
</dbReference>
<feature type="domain" description="VWFA" evidence="1">
    <location>
        <begin position="48"/>
        <end position="225"/>
    </location>
</feature>
<dbReference type="InterPro" id="IPR036465">
    <property type="entry name" value="vWFA_dom_sf"/>
</dbReference>
<keyword evidence="3" id="KW-1185">Reference proteome</keyword>
<dbReference type="PANTHER" id="PTHR45737">
    <property type="entry name" value="VON WILLEBRAND FACTOR A DOMAIN-CONTAINING PROTEIN 5A"/>
    <property type="match status" value="1"/>
</dbReference>